<dbReference type="InterPro" id="IPR020846">
    <property type="entry name" value="MFS_dom"/>
</dbReference>
<dbReference type="InterPro" id="IPR050189">
    <property type="entry name" value="MFS_Efflux_Transporters"/>
</dbReference>
<dbReference type="PANTHER" id="PTHR43124">
    <property type="entry name" value="PURINE EFFLUX PUMP PBUE"/>
    <property type="match status" value="1"/>
</dbReference>
<keyword evidence="4 6" id="KW-1133">Transmembrane helix</keyword>
<evidence type="ECO:0000256" key="3">
    <source>
        <dbReference type="ARBA" id="ARBA00022692"/>
    </source>
</evidence>
<evidence type="ECO:0000256" key="4">
    <source>
        <dbReference type="ARBA" id="ARBA00022989"/>
    </source>
</evidence>
<evidence type="ECO:0000256" key="5">
    <source>
        <dbReference type="ARBA" id="ARBA00023136"/>
    </source>
</evidence>
<evidence type="ECO:0000259" key="7">
    <source>
        <dbReference type="PROSITE" id="PS50850"/>
    </source>
</evidence>
<evidence type="ECO:0000313" key="8">
    <source>
        <dbReference type="EMBL" id="NNM74610.1"/>
    </source>
</evidence>
<feature type="transmembrane region" description="Helical" evidence="6">
    <location>
        <begin position="91"/>
        <end position="112"/>
    </location>
</feature>
<keyword evidence="9" id="KW-1185">Reference proteome</keyword>
<dbReference type="InterPro" id="IPR011701">
    <property type="entry name" value="MFS"/>
</dbReference>
<keyword evidence="2" id="KW-1003">Cell membrane</keyword>
<dbReference type="Gene3D" id="1.20.1250.20">
    <property type="entry name" value="MFS general substrate transporter like domains"/>
    <property type="match status" value="1"/>
</dbReference>
<feature type="transmembrane region" description="Helical" evidence="6">
    <location>
        <begin position="67"/>
        <end position="85"/>
    </location>
</feature>
<reference evidence="8 9" key="1">
    <citation type="submission" date="2020-04" db="EMBL/GenBank/DDBJ databases">
        <title>Enterovirga sp. isolate from soil.</title>
        <authorList>
            <person name="Chea S."/>
            <person name="Kim D.-U."/>
        </authorList>
    </citation>
    <scope>NUCLEOTIDE SEQUENCE [LARGE SCALE GENOMIC DNA]</scope>
    <source>
        <strain evidence="8 9">DB1703</strain>
    </source>
</reference>
<comment type="caution">
    <text evidence="8">The sequence shown here is derived from an EMBL/GenBank/DDBJ whole genome shotgun (WGS) entry which is preliminary data.</text>
</comment>
<evidence type="ECO:0000313" key="9">
    <source>
        <dbReference type="Proteomes" id="UP000564885"/>
    </source>
</evidence>
<dbReference type="GO" id="GO:0022857">
    <property type="term" value="F:transmembrane transporter activity"/>
    <property type="evidence" value="ECO:0007669"/>
    <property type="project" value="InterPro"/>
</dbReference>
<proteinExistence type="predicted"/>
<feature type="transmembrane region" description="Helical" evidence="6">
    <location>
        <begin position="326"/>
        <end position="348"/>
    </location>
</feature>
<evidence type="ECO:0000256" key="1">
    <source>
        <dbReference type="ARBA" id="ARBA00004651"/>
    </source>
</evidence>
<feature type="transmembrane region" description="Helical" evidence="6">
    <location>
        <begin position="202"/>
        <end position="227"/>
    </location>
</feature>
<evidence type="ECO:0000256" key="2">
    <source>
        <dbReference type="ARBA" id="ARBA00022475"/>
    </source>
</evidence>
<sequence>MFLALLFPYLLSQFYRAFLAVVAGDVSRDLGLDAAGLASLQAAFLLAFALCQIPVGVALDRFGPRRTLACGMCSAVIGGVLFAFAGSLSQALAAMALTGGGCAPVLMTGFYLIARTYPAARFATLSSLLLGLGSLGDPLSGTPLALAVSAFGWRPTMLGIAGIAALSLVCVSLVLRDPPRADAPGGAVSPLAGARQILAMRALWPIFPIALVSYACVIATRGLWIAPYLDTVHGFSPELRSLGATAMGFAIAAGALLYAPLNRLFGNAKYTAAAGVGISVAAWLVLGLFGERSGALAVTLLLLVACLGAPFAIIMAHARSFMPTHLLGQGVTIMNLAFMGGAGLGQWFSGRYVRAAELAGTAPSDLYGRLFTAFGLVLGATLAIYLLAPRERR</sequence>
<dbReference type="RefSeq" id="WP_171220075.1">
    <property type="nucleotide sequence ID" value="NZ_JABEPP010000006.1"/>
</dbReference>
<gene>
    <name evidence="8" type="ORF">HJG44_19810</name>
</gene>
<dbReference type="GO" id="GO:0005886">
    <property type="term" value="C:plasma membrane"/>
    <property type="evidence" value="ECO:0007669"/>
    <property type="project" value="UniProtKB-SubCell"/>
</dbReference>
<dbReference type="Pfam" id="PF07690">
    <property type="entry name" value="MFS_1"/>
    <property type="match status" value="1"/>
</dbReference>
<dbReference type="InterPro" id="IPR036259">
    <property type="entry name" value="MFS_trans_sf"/>
</dbReference>
<keyword evidence="3 6" id="KW-0812">Transmembrane</keyword>
<evidence type="ECO:0000256" key="6">
    <source>
        <dbReference type="SAM" id="Phobius"/>
    </source>
</evidence>
<dbReference type="PROSITE" id="PS50850">
    <property type="entry name" value="MFS"/>
    <property type="match status" value="1"/>
</dbReference>
<feature type="transmembrane region" description="Helical" evidence="6">
    <location>
        <begin position="295"/>
        <end position="314"/>
    </location>
</feature>
<dbReference type="AlphaFoldDB" id="A0A849IET7"/>
<accession>A0A849IET7</accession>
<feature type="domain" description="Major facilitator superfamily (MFS) profile" evidence="7">
    <location>
        <begin position="1"/>
        <end position="392"/>
    </location>
</feature>
<dbReference type="SUPFAM" id="SSF103473">
    <property type="entry name" value="MFS general substrate transporter"/>
    <property type="match status" value="1"/>
</dbReference>
<keyword evidence="5 6" id="KW-0472">Membrane</keyword>
<organism evidence="8 9">
    <name type="scientific">Enterovirga aerilata</name>
    <dbReference type="NCBI Taxonomy" id="2730920"/>
    <lineage>
        <taxon>Bacteria</taxon>
        <taxon>Pseudomonadati</taxon>
        <taxon>Pseudomonadota</taxon>
        <taxon>Alphaproteobacteria</taxon>
        <taxon>Hyphomicrobiales</taxon>
        <taxon>Methylobacteriaceae</taxon>
        <taxon>Enterovirga</taxon>
    </lineage>
</organism>
<feature type="transmembrane region" description="Helical" evidence="6">
    <location>
        <begin position="368"/>
        <end position="388"/>
    </location>
</feature>
<dbReference type="PANTHER" id="PTHR43124:SF3">
    <property type="entry name" value="CHLORAMPHENICOL EFFLUX PUMP RV0191"/>
    <property type="match status" value="1"/>
</dbReference>
<comment type="subcellular location">
    <subcellularLocation>
        <location evidence="1">Cell membrane</location>
        <topology evidence="1">Multi-pass membrane protein</topology>
    </subcellularLocation>
</comment>
<feature type="transmembrane region" description="Helical" evidence="6">
    <location>
        <begin position="239"/>
        <end position="258"/>
    </location>
</feature>
<name>A0A849IET7_9HYPH</name>
<feature type="transmembrane region" description="Helical" evidence="6">
    <location>
        <begin position="156"/>
        <end position="175"/>
    </location>
</feature>
<protein>
    <submittedName>
        <fullName evidence="8">MFS transporter</fullName>
    </submittedName>
</protein>
<feature type="transmembrane region" description="Helical" evidence="6">
    <location>
        <begin position="35"/>
        <end position="55"/>
    </location>
</feature>
<dbReference type="Proteomes" id="UP000564885">
    <property type="component" value="Unassembled WGS sequence"/>
</dbReference>
<feature type="transmembrane region" description="Helical" evidence="6">
    <location>
        <begin position="270"/>
        <end position="289"/>
    </location>
</feature>
<dbReference type="EMBL" id="JABEPP010000006">
    <property type="protein sequence ID" value="NNM74610.1"/>
    <property type="molecule type" value="Genomic_DNA"/>
</dbReference>